<dbReference type="InterPro" id="IPR050659">
    <property type="entry name" value="Peptidase_M24B"/>
</dbReference>
<dbReference type="SUPFAM" id="SSF55920">
    <property type="entry name" value="Creatinase/aminopeptidase"/>
    <property type="match status" value="1"/>
</dbReference>
<dbReference type="EMBL" id="UINC01039323">
    <property type="protein sequence ID" value="SVB37644.1"/>
    <property type="molecule type" value="Genomic_DNA"/>
</dbReference>
<dbReference type="PANTHER" id="PTHR46112:SF2">
    <property type="entry name" value="XAA-PRO AMINOPEPTIDASE P-RELATED"/>
    <property type="match status" value="1"/>
</dbReference>
<dbReference type="InterPro" id="IPR000994">
    <property type="entry name" value="Pept_M24"/>
</dbReference>
<dbReference type="InterPro" id="IPR029149">
    <property type="entry name" value="Creatin/AminoP/Spt16_N"/>
</dbReference>
<name>A0A382DI38_9ZZZZ</name>
<dbReference type="PANTHER" id="PTHR46112">
    <property type="entry name" value="AMINOPEPTIDASE"/>
    <property type="match status" value="1"/>
</dbReference>
<dbReference type="Pfam" id="PF00557">
    <property type="entry name" value="Peptidase_M24"/>
    <property type="match status" value="1"/>
</dbReference>
<dbReference type="Gene3D" id="3.40.350.10">
    <property type="entry name" value="Creatinase/prolidase N-terminal domain"/>
    <property type="match status" value="1"/>
</dbReference>
<dbReference type="SUPFAM" id="SSF53092">
    <property type="entry name" value="Creatinase/prolidase N-terminal domain"/>
    <property type="match status" value="1"/>
</dbReference>
<proteinExistence type="predicted"/>
<dbReference type="Gene3D" id="3.90.230.10">
    <property type="entry name" value="Creatinase/methionine aminopeptidase superfamily"/>
    <property type="match status" value="1"/>
</dbReference>
<reference evidence="2" key="1">
    <citation type="submission" date="2018-05" db="EMBL/GenBank/DDBJ databases">
        <authorList>
            <person name="Lanie J.A."/>
            <person name="Ng W.-L."/>
            <person name="Kazmierczak K.M."/>
            <person name="Andrzejewski T.M."/>
            <person name="Davidsen T.M."/>
            <person name="Wayne K.J."/>
            <person name="Tettelin H."/>
            <person name="Glass J.I."/>
            <person name="Rusch D."/>
            <person name="Podicherti R."/>
            <person name="Tsui H.-C.T."/>
            <person name="Winkler M.E."/>
        </authorList>
    </citation>
    <scope>NUCLEOTIDE SEQUENCE</scope>
</reference>
<dbReference type="CDD" id="cd01066">
    <property type="entry name" value="APP_MetAP"/>
    <property type="match status" value="1"/>
</dbReference>
<dbReference type="InterPro" id="IPR036005">
    <property type="entry name" value="Creatinase/aminopeptidase-like"/>
</dbReference>
<accession>A0A382DI38</accession>
<feature type="domain" description="Peptidase M24" evidence="1">
    <location>
        <begin position="239"/>
        <end position="434"/>
    </location>
</feature>
<protein>
    <recommendedName>
        <fullName evidence="1">Peptidase M24 domain-containing protein</fullName>
    </recommendedName>
</protein>
<organism evidence="2">
    <name type="scientific">marine metagenome</name>
    <dbReference type="NCBI Taxonomy" id="408172"/>
    <lineage>
        <taxon>unclassified sequences</taxon>
        <taxon>metagenomes</taxon>
        <taxon>ecological metagenomes</taxon>
    </lineage>
</organism>
<evidence type="ECO:0000259" key="1">
    <source>
        <dbReference type="Pfam" id="PF00557"/>
    </source>
</evidence>
<evidence type="ECO:0000313" key="2">
    <source>
        <dbReference type="EMBL" id="SVB37644.1"/>
    </source>
</evidence>
<sequence>MGLGLASIGLNAKALAKNSSGGSEALLVNDRKHPKPAPKGYDRLPLPWYQSRVATLMKKLQKEQVDGILLERDVNKVYFSGCFRGSGERSTWVFFPVKEKNAAYWYSPGIDRDLITSWWCSENEYYFCYPHAEGGFPNRGEVVKGKTVNLFGWMLSRLRHRGFSGKVIATDMRLSDHQLRTVSKELPNTRFINIEDICLGMRIIKTPEEIALTQRAYRYFDKIHAFARDFILENGTDTTDFEIGQALQAYGISLLMNDISYDGKPHSAVGLEVTSEYVRAGVSTAYPHPNQLFYNPVRRGEPVYVNTDIKLGGCGGEAYRNYQIYPVSKHQEKIWQIVADSVQIMVEETKPGALCSDVAYEVHKHQVANGMQDYIYHRPGHGTGLNFEGHQAPFLSLGDHSPVEEGMMFSVEPGLYDSKKGVGVNPSDNLLVTKDGAVLMSRVPFTKEWSFLQI</sequence>
<dbReference type="AlphaFoldDB" id="A0A382DI38"/>
<gene>
    <name evidence="2" type="ORF">METZ01_LOCUS190498</name>
</gene>